<sequence length="243" mass="27186">MLLGMMAADGAPAAQLVKVGGYEFPPFVEADGKGLVHDVIAALNAAQTAYEFRFVPVAARRRYADLADARFDVMFFESPDWEWTQRQAAVDFTAEFLQGGEVFVAQARPGRGQDFFASLTGKRLVGILGYHYGFADFNADPERLARDWGMKLVANHKSSIDMVLADRADLAVVTDSYLWAYLSKVPEAREKLLVSDRFDQVYRHRALVRRLGPIDVKILDGLLARLERDGTLARTWRQGGIVR</sequence>
<dbReference type="EMBL" id="LWQU01000163">
    <property type="protein sequence ID" value="OAN47930.1"/>
    <property type="molecule type" value="Genomic_DNA"/>
</dbReference>
<name>A0A178MGW8_9PROT</name>
<organism evidence="2 3">
    <name type="scientific">Magnetospirillum moscoviense</name>
    <dbReference type="NCBI Taxonomy" id="1437059"/>
    <lineage>
        <taxon>Bacteria</taxon>
        <taxon>Pseudomonadati</taxon>
        <taxon>Pseudomonadota</taxon>
        <taxon>Alphaproteobacteria</taxon>
        <taxon>Rhodospirillales</taxon>
        <taxon>Rhodospirillaceae</taxon>
        <taxon>Magnetospirillum</taxon>
    </lineage>
</organism>
<dbReference type="Gene3D" id="3.40.190.10">
    <property type="entry name" value="Periplasmic binding protein-like II"/>
    <property type="match status" value="2"/>
</dbReference>
<feature type="domain" description="Solute-binding protein family 3/N-terminal" evidence="1">
    <location>
        <begin position="16"/>
        <end position="240"/>
    </location>
</feature>
<dbReference type="Proteomes" id="UP000078543">
    <property type="component" value="Unassembled WGS sequence"/>
</dbReference>
<dbReference type="SUPFAM" id="SSF53850">
    <property type="entry name" value="Periplasmic binding protein-like II"/>
    <property type="match status" value="1"/>
</dbReference>
<comment type="caution">
    <text evidence="2">The sequence shown here is derived from an EMBL/GenBank/DDBJ whole genome shotgun (WGS) entry which is preliminary data.</text>
</comment>
<dbReference type="STRING" id="1437059.A6A05_03655"/>
<gene>
    <name evidence="2" type="ORF">A6A05_03655</name>
</gene>
<accession>A0A178MGW8</accession>
<keyword evidence="3" id="KW-1185">Reference proteome</keyword>
<reference evidence="2 3" key="1">
    <citation type="submission" date="2016-04" db="EMBL/GenBank/DDBJ databases">
        <title>Draft genome sequence of freshwater magnetotactic bacteria Magnetospirillum marisnigri SP-1 and Magnetospirillum moscoviense BB-1.</title>
        <authorList>
            <person name="Koziaeva V."/>
            <person name="Dziuba M.V."/>
            <person name="Ivanov T.M."/>
            <person name="Kuznetsov B."/>
            <person name="Grouzdev D.S."/>
        </authorList>
    </citation>
    <scope>NUCLEOTIDE SEQUENCE [LARGE SCALE GENOMIC DNA]</scope>
    <source>
        <strain evidence="2 3">BB-1</strain>
    </source>
</reference>
<evidence type="ECO:0000259" key="1">
    <source>
        <dbReference type="SMART" id="SM00062"/>
    </source>
</evidence>
<evidence type="ECO:0000313" key="3">
    <source>
        <dbReference type="Proteomes" id="UP000078543"/>
    </source>
</evidence>
<dbReference type="AlphaFoldDB" id="A0A178MGW8"/>
<dbReference type="InterPro" id="IPR001638">
    <property type="entry name" value="Solute-binding_3/MltF_N"/>
</dbReference>
<proteinExistence type="predicted"/>
<evidence type="ECO:0000313" key="2">
    <source>
        <dbReference type="EMBL" id="OAN47930.1"/>
    </source>
</evidence>
<dbReference type="OrthoDB" id="8747607at2"/>
<dbReference type="SMART" id="SM00062">
    <property type="entry name" value="PBPb"/>
    <property type="match status" value="1"/>
</dbReference>
<protein>
    <submittedName>
        <fullName evidence="2">Amino acid ABC transporter substrate-binding protein</fullName>
    </submittedName>
</protein>